<dbReference type="PROSITE" id="PS51133">
    <property type="entry name" value="ZF_TFIIS_2"/>
    <property type="match status" value="1"/>
</dbReference>
<dbReference type="PANTHER" id="PTHR11239:SF12">
    <property type="entry name" value="DNA-DIRECTED RNA POLYMERASE III SUBUNIT RPC10"/>
    <property type="match status" value="1"/>
</dbReference>
<dbReference type="Pfam" id="PF14803">
    <property type="entry name" value="Zn_ribbon_Nudix"/>
    <property type="match status" value="1"/>
</dbReference>
<evidence type="ECO:0000256" key="6">
    <source>
        <dbReference type="ARBA" id="ARBA00022833"/>
    </source>
</evidence>
<dbReference type="SMART" id="SM00661">
    <property type="entry name" value="RPOL9"/>
    <property type="match status" value="1"/>
</dbReference>
<evidence type="ECO:0000259" key="13">
    <source>
        <dbReference type="PROSITE" id="PS51133"/>
    </source>
</evidence>
<dbReference type="InterPro" id="IPR019761">
    <property type="entry name" value="DNA-dir_RNA_pol-M_15_CS"/>
</dbReference>
<dbReference type="InterPro" id="IPR034014">
    <property type="entry name" value="Zn_ribbon_RPC11_C"/>
</dbReference>
<feature type="non-terminal residue" evidence="14">
    <location>
        <position position="1"/>
    </location>
</feature>
<dbReference type="PROSITE" id="PS01030">
    <property type="entry name" value="RNA_POL_M_15KD"/>
    <property type="match status" value="1"/>
</dbReference>
<evidence type="ECO:0000256" key="5">
    <source>
        <dbReference type="ARBA" id="ARBA00022771"/>
    </source>
</evidence>
<dbReference type="Pfam" id="PF01096">
    <property type="entry name" value="Zn_ribbon_TFIIS"/>
    <property type="match status" value="1"/>
</dbReference>
<evidence type="ECO:0000256" key="12">
    <source>
        <dbReference type="SAM" id="MobiDB-lite"/>
    </source>
</evidence>
<keyword evidence="5 10" id="KW-0863">Zinc-finger</keyword>
<dbReference type="GO" id="GO:0005666">
    <property type="term" value="C:RNA polymerase III complex"/>
    <property type="evidence" value="ECO:0007669"/>
    <property type="project" value="TreeGrafter"/>
</dbReference>
<dbReference type="InterPro" id="IPR012164">
    <property type="entry name" value="Rpa12/Rpb9/Rpc10/TFS"/>
</dbReference>
<gene>
    <name evidence="14" type="primary">POLR3K</name>
    <name evidence="14" type="ORF">SDJN03_10896</name>
</gene>
<evidence type="ECO:0000256" key="4">
    <source>
        <dbReference type="ARBA" id="ARBA00022723"/>
    </source>
</evidence>
<protein>
    <recommendedName>
        <fullName evidence="2">DNA-directed RNA polymerase III subunit RPC10</fullName>
    </recommendedName>
    <alternativeName>
        <fullName evidence="9">RNA polymerase III subunit C11</fullName>
    </alternativeName>
</protein>
<evidence type="ECO:0000256" key="10">
    <source>
        <dbReference type="PROSITE-ProRule" id="PRU00472"/>
    </source>
</evidence>
<evidence type="ECO:0000256" key="8">
    <source>
        <dbReference type="ARBA" id="ARBA00023242"/>
    </source>
</evidence>
<keyword evidence="8" id="KW-0539">Nucleus</keyword>
<evidence type="ECO:0000256" key="11">
    <source>
        <dbReference type="RuleBase" id="RU003474"/>
    </source>
</evidence>
<accession>A0AAV6NIR5</accession>
<dbReference type="InterPro" id="IPR001529">
    <property type="entry name" value="Zn_ribbon_RPB9"/>
</dbReference>
<reference evidence="14 15" key="1">
    <citation type="journal article" date="2021" name="Hortic Res">
        <title>The domestication of Cucurbita argyrosperma as revealed by the genome of its wild relative.</title>
        <authorList>
            <person name="Barrera-Redondo J."/>
            <person name="Sanchez-de la Vega G."/>
            <person name="Aguirre-Liguori J.A."/>
            <person name="Castellanos-Morales G."/>
            <person name="Gutierrez-Guerrero Y.T."/>
            <person name="Aguirre-Dugua X."/>
            <person name="Aguirre-Planter E."/>
            <person name="Tenaillon M.I."/>
            <person name="Lira-Saade R."/>
            <person name="Eguiarte L.E."/>
        </authorList>
    </citation>
    <scope>NUCLEOTIDE SEQUENCE [LARGE SCALE GENOMIC DNA]</scope>
    <source>
        <strain evidence="14">JBR-2021</strain>
    </source>
</reference>
<name>A0AAV6NIR5_9ROSI</name>
<feature type="region of interest" description="Disordered" evidence="12">
    <location>
        <begin position="1"/>
        <end position="20"/>
    </location>
</feature>
<keyword evidence="4 11" id="KW-0479">Metal-binding</keyword>
<evidence type="ECO:0000256" key="2">
    <source>
        <dbReference type="ARBA" id="ARBA00020093"/>
    </source>
</evidence>
<evidence type="ECO:0000256" key="1">
    <source>
        <dbReference type="ARBA" id="ARBA00004123"/>
    </source>
</evidence>
<dbReference type="GO" id="GO:0003676">
    <property type="term" value="F:nucleic acid binding"/>
    <property type="evidence" value="ECO:0007669"/>
    <property type="project" value="InterPro"/>
</dbReference>
<evidence type="ECO:0000313" key="15">
    <source>
        <dbReference type="Proteomes" id="UP000685013"/>
    </source>
</evidence>
<dbReference type="SMART" id="SM00440">
    <property type="entry name" value="ZnF_C2C2"/>
    <property type="match status" value="1"/>
</dbReference>
<dbReference type="InterPro" id="IPR001222">
    <property type="entry name" value="Znf_TFIIS"/>
</dbReference>
<dbReference type="PROSITE" id="PS00466">
    <property type="entry name" value="ZF_TFIIS_1"/>
    <property type="match status" value="1"/>
</dbReference>
<evidence type="ECO:0000256" key="9">
    <source>
        <dbReference type="ARBA" id="ARBA00029985"/>
    </source>
</evidence>
<dbReference type="CDD" id="cd10509">
    <property type="entry name" value="Zn-ribbon_RPC11"/>
    <property type="match status" value="1"/>
</dbReference>
<evidence type="ECO:0000256" key="3">
    <source>
        <dbReference type="ARBA" id="ARBA00022478"/>
    </source>
</evidence>
<dbReference type="Proteomes" id="UP000685013">
    <property type="component" value="Chromosome 6"/>
</dbReference>
<comment type="subcellular location">
    <subcellularLocation>
        <location evidence="1">Nucleus</location>
    </subcellularLocation>
</comment>
<keyword evidence="15" id="KW-1185">Reference proteome</keyword>
<comment type="caution">
    <text evidence="14">The sequence shown here is derived from an EMBL/GenBank/DDBJ whole genome shotgun (WGS) entry which is preliminary data.</text>
</comment>
<organism evidence="14 15">
    <name type="scientific">Cucurbita argyrosperma subsp. sororia</name>
    <dbReference type="NCBI Taxonomy" id="37648"/>
    <lineage>
        <taxon>Eukaryota</taxon>
        <taxon>Viridiplantae</taxon>
        <taxon>Streptophyta</taxon>
        <taxon>Embryophyta</taxon>
        <taxon>Tracheophyta</taxon>
        <taxon>Spermatophyta</taxon>
        <taxon>Magnoliopsida</taxon>
        <taxon>eudicotyledons</taxon>
        <taxon>Gunneridae</taxon>
        <taxon>Pentapetalae</taxon>
        <taxon>rosids</taxon>
        <taxon>fabids</taxon>
        <taxon>Cucurbitales</taxon>
        <taxon>Cucurbitaceae</taxon>
        <taxon>Cucurbiteae</taxon>
        <taxon>Cucurbita</taxon>
    </lineage>
</organism>
<comment type="similarity">
    <text evidence="11">Belongs to the archaeal rpoM/eukaryotic RPA12/RPB9/RPC11 RNA polymerase family.</text>
</comment>
<evidence type="ECO:0000313" key="14">
    <source>
        <dbReference type="EMBL" id="KAG6597716.1"/>
    </source>
</evidence>
<keyword evidence="6" id="KW-0862">Zinc</keyword>
<dbReference type="InterPro" id="IPR029401">
    <property type="entry name" value="Nudix_N"/>
</dbReference>
<dbReference type="GO" id="GO:0003899">
    <property type="term" value="F:DNA-directed RNA polymerase activity"/>
    <property type="evidence" value="ECO:0007669"/>
    <property type="project" value="InterPro"/>
</dbReference>
<dbReference type="PANTHER" id="PTHR11239">
    <property type="entry name" value="DNA-DIRECTED RNA POLYMERASE"/>
    <property type="match status" value="1"/>
</dbReference>
<proteinExistence type="inferred from homology"/>
<dbReference type="AlphaFoldDB" id="A0AAV6NIR5"/>
<sequence>MNEEQQDQMNNDMEHSKDGKNRVRYVRKRLSFGRTWRMEFCPTCGNMLQFELPNMGKSSRFFCPTCPYVSYLENRVKIKRKQHLVKKELEPIISDDDMKNAAQTEATCPNCGFGKAAFIQIQLRSADEPASTFYKCMNEDCRQNWRED</sequence>
<keyword evidence="3 11" id="KW-0240">DNA-directed RNA polymerase</keyword>
<evidence type="ECO:0000256" key="7">
    <source>
        <dbReference type="ARBA" id="ARBA00023163"/>
    </source>
</evidence>
<dbReference type="GO" id="GO:0006386">
    <property type="term" value="P:termination of RNA polymerase III transcription"/>
    <property type="evidence" value="ECO:0007669"/>
    <property type="project" value="TreeGrafter"/>
</dbReference>
<feature type="domain" description="TFIIS-type" evidence="13">
    <location>
        <begin position="104"/>
        <end position="146"/>
    </location>
</feature>
<keyword evidence="7 11" id="KW-0804">Transcription</keyword>
<dbReference type="EMBL" id="JAGKQH010000006">
    <property type="protein sequence ID" value="KAG6597716.1"/>
    <property type="molecule type" value="Genomic_DNA"/>
</dbReference>
<dbReference type="GO" id="GO:0008270">
    <property type="term" value="F:zinc ion binding"/>
    <property type="evidence" value="ECO:0007669"/>
    <property type="project" value="UniProtKB-KW"/>
</dbReference>